<dbReference type="SUPFAM" id="SSF49879">
    <property type="entry name" value="SMAD/FHA domain"/>
    <property type="match status" value="1"/>
</dbReference>
<protein>
    <submittedName>
        <fullName evidence="2">Microspherule protein 1</fullName>
    </submittedName>
</protein>
<reference evidence="2 3" key="1">
    <citation type="submission" date="2024-04" db="EMBL/GenBank/DDBJ databases">
        <title>Tritrichomonas musculus Genome.</title>
        <authorList>
            <person name="Alves-Ferreira E."/>
            <person name="Grigg M."/>
            <person name="Lorenzi H."/>
            <person name="Galac M."/>
        </authorList>
    </citation>
    <scope>NUCLEOTIDE SEQUENCE [LARGE SCALE GENOMIC DNA]</scope>
    <source>
        <strain evidence="2 3">EAF2021</strain>
    </source>
</reference>
<gene>
    <name evidence="2" type="ORF">M9Y10_040702</name>
</gene>
<dbReference type="InterPro" id="IPR008984">
    <property type="entry name" value="SMAD_FHA_dom_sf"/>
</dbReference>
<dbReference type="EMBL" id="JAPFFF010000007">
    <property type="protein sequence ID" value="KAK8885257.1"/>
    <property type="molecule type" value="Genomic_DNA"/>
</dbReference>
<keyword evidence="3" id="KW-1185">Reference proteome</keyword>
<dbReference type="PANTHER" id="PTHR13233">
    <property type="entry name" value="MICROSPHERULE PROTEIN 1"/>
    <property type="match status" value="1"/>
</dbReference>
<comment type="caution">
    <text evidence="2">The sequence shown here is derived from an EMBL/GenBank/DDBJ whole genome shotgun (WGS) entry which is preliminary data.</text>
</comment>
<dbReference type="InterPro" id="IPR037912">
    <property type="entry name" value="MCRS1"/>
</dbReference>
<name>A0ABR2K450_9EUKA</name>
<proteinExistence type="predicted"/>
<dbReference type="PROSITE" id="PS50006">
    <property type="entry name" value="FHA_DOMAIN"/>
    <property type="match status" value="1"/>
</dbReference>
<evidence type="ECO:0000313" key="2">
    <source>
        <dbReference type="EMBL" id="KAK8885257.1"/>
    </source>
</evidence>
<sequence length="362" mass="41917">MEEKDKPTEQTEGATKLENKKEIFQIMPLVDEVSKQLDTKTQKALIINSMFVPFSQLQASHESLMELSQNELEQNFKKYLIDPPNIEKVADFENYIIDKSFDHDEDFILLNYIKASQADQNTDFNEFIKEWLYIFKPFRSIKSLESRVEEIKNWSNEELEQFYDYYSSMILNEKLFADSIHESCEQPNLYTHSRCSYEPTEKIAPIEAIDNQISVLSHNVKLFMKDSRYANCLAVLRSEKYEFRMQNEAIMIGRGSPDQIVDVEMNFVSEKPCIHVSRNQAIISFLEDCNFYIENCGNRAFRVNGILIPVGAIAILPPNSILDFSDALLMFIPNLKLVEEVKEAMTKAPQSSSKSKKKSENA</sequence>
<dbReference type="PANTHER" id="PTHR13233:SF0">
    <property type="entry name" value="MICROSPHERULE PROTEIN 1"/>
    <property type="match status" value="1"/>
</dbReference>
<organism evidence="2 3">
    <name type="scientific">Tritrichomonas musculus</name>
    <dbReference type="NCBI Taxonomy" id="1915356"/>
    <lineage>
        <taxon>Eukaryota</taxon>
        <taxon>Metamonada</taxon>
        <taxon>Parabasalia</taxon>
        <taxon>Tritrichomonadida</taxon>
        <taxon>Tritrichomonadidae</taxon>
        <taxon>Tritrichomonas</taxon>
    </lineage>
</organism>
<evidence type="ECO:0000259" key="1">
    <source>
        <dbReference type="PROSITE" id="PS50006"/>
    </source>
</evidence>
<feature type="domain" description="FHA" evidence="1">
    <location>
        <begin position="250"/>
        <end position="308"/>
    </location>
</feature>
<accession>A0ABR2K450</accession>
<dbReference type="Proteomes" id="UP001470230">
    <property type="component" value="Unassembled WGS sequence"/>
</dbReference>
<evidence type="ECO:0000313" key="3">
    <source>
        <dbReference type="Proteomes" id="UP001470230"/>
    </source>
</evidence>
<dbReference type="InterPro" id="IPR000253">
    <property type="entry name" value="FHA_dom"/>
</dbReference>